<reference evidence="1" key="2">
    <citation type="submission" date="2018-03" db="EMBL/GenBank/DDBJ databases">
        <title>The Triticum urartu genome reveals the dynamic nature of wheat genome evolution.</title>
        <authorList>
            <person name="Ling H."/>
            <person name="Ma B."/>
            <person name="Shi X."/>
            <person name="Liu H."/>
            <person name="Dong L."/>
            <person name="Sun H."/>
            <person name="Cao Y."/>
            <person name="Gao Q."/>
            <person name="Zheng S."/>
            <person name="Li Y."/>
            <person name="Yu Y."/>
            <person name="Du H."/>
            <person name="Qi M."/>
            <person name="Li Y."/>
            <person name="Yu H."/>
            <person name="Cui Y."/>
            <person name="Wang N."/>
            <person name="Chen C."/>
            <person name="Wu H."/>
            <person name="Zhao Y."/>
            <person name="Zhang J."/>
            <person name="Li Y."/>
            <person name="Zhou W."/>
            <person name="Zhang B."/>
            <person name="Hu W."/>
            <person name="Eijk M."/>
            <person name="Tang J."/>
            <person name="Witsenboer H."/>
            <person name="Zhao S."/>
            <person name="Li Z."/>
            <person name="Zhang A."/>
            <person name="Wang D."/>
            <person name="Liang C."/>
        </authorList>
    </citation>
    <scope>NUCLEOTIDE SEQUENCE [LARGE SCALE GENOMIC DNA]</scope>
    <source>
        <strain evidence="1">cv. G1812</strain>
    </source>
</reference>
<sequence length="70" mass="7495">MALWWSTSTCGAHRLLTSPQPSVHSTNPSGRSAWRSGSSLLTLLGSRTTDLSSPMVISLICSSEWLTSAM</sequence>
<dbReference type="Gramene" id="TuG1812G0700000848.01.T01">
    <property type="protein sequence ID" value="TuG1812G0700000848.01.T01.cds301947"/>
    <property type="gene ID" value="TuG1812G0700000848.01"/>
</dbReference>
<proteinExistence type="predicted"/>
<reference evidence="2" key="1">
    <citation type="journal article" date="2013" name="Nature">
        <title>Draft genome of the wheat A-genome progenitor Triticum urartu.</title>
        <authorList>
            <person name="Ling H.Q."/>
            <person name="Zhao S."/>
            <person name="Liu D."/>
            <person name="Wang J."/>
            <person name="Sun H."/>
            <person name="Zhang C."/>
            <person name="Fan H."/>
            <person name="Li D."/>
            <person name="Dong L."/>
            <person name="Tao Y."/>
            <person name="Gao C."/>
            <person name="Wu H."/>
            <person name="Li Y."/>
            <person name="Cui Y."/>
            <person name="Guo X."/>
            <person name="Zheng S."/>
            <person name="Wang B."/>
            <person name="Yu K."/>
            <person name="Liang Q."/>
            <person name="Yang W."/>
            <person name="Lou X."/>
            <person name="Chen J."/>
            <person name="Feng M."/>
            <person name="Jian J."/>
            <person name="Zhang X."/>
            <person name="Luo G."/>
            <person name="Jiang Y."/>
            <person name="Liu J."/>
            <person name="Wang Z."/>
            <person name="Sha Y."/>
            <person name="Zhang B."/>
            <person name="Wu H."/>
            <person name="Tang D."/>
            <person name="Shen Q."/>
            <person name="Xue P."/>
            <person name="Zou S."/>
            <person name="Wang X."/>
            <person name="Liu X."/>
            <person name="Wang F."/>
            <person name="Yang Y."/>
            <person name="An X."/>
            <person name="Dong Z."/>
            <person name="Zhang K."/>
            <person name="Zhang X."/>
            <person name="Luo M.C."/>
            <person name="Dvorak J."/>
            <person name="Tong Y."/>
            <person name="Wang J."/>
            <person name="Yang H."/>
            <person name="Li Z."/>
            <person name="Wang D."/>
            <person name="Zhang A."/>
            <person name="Wang J."/>
        </authorList>
    </citation>
    <scope>NUCLEOTIDE SEQUENCE</scope>
    <source>
        <strain evidence="2">cv. G1812</strain>
    </source>
</reference>
<name>A0A8R7QVV7_TRIUA</name>
<evidence type="ECO:0000313" key="2">
    <source>
        <dbReference type="Proteomes" id="UP000015106"/>
    </source>
</evidence>
<dbReference type="AlphaFoldDB" id="A0A8R7QVV7"/>
<organism evidence="1 2">
    <name type="scientific">Triticum urartu</name>
    <name type="common">Red wild einkorn</name>
    <name type="synonym">Crithodium urartu</name>
    <dbReference type="NCBI Taxonomy" id="4572"/>
    <lineage>
        <taxon>Eukaryota</taxon>
        <taxon>Viridiplantae</taxon>
        <taxon>Streptophyta</taxon>
        <taxon>Embryophyta</taxon>
        <taxon>Tracheophyta</taxon>
        <taxon>Spermatophyta</taxon>
        <taxon>Magnoliopsida</taxon>
        <taxon>Liliopsida</taxon>
        <taxon>Poales</taxon>
        <taxon>Poaceae</taxon>
        <taxon>BOP clade</taxon>
        <taxon>Pooideae</taxon>
        <taxon>Triticodae</taxon>
        <taxon>Triticeae</taxon>
        <taxon>Triticinae</taxon>
        <taxon>Triticum</taxon>
    </lineage>
</organism>
<accession>A0A8R7QVV7</accession>
<reference evidence="1" key="3">
    <citation type="submission" date="2022-06" db="UniProtKB">
        <authorList>
            <consortium name="EnsemblPlants"/>
        </authorList>
    </citation>
    <scope>IDENTIFICATION</scope>
</reference>
<dbReference type="Proteomes" id="UP000015106">
    <property type="component" value="Chromosome 7"/>
</dbReference>
<evidence type="ECO:0000313" key="1">
    <source>
        <dbReference type="EnsemblPlants" id="TuG1812G0700000848.01.T01.cds301947"/>
    </source>
</evidence>
<dbReference type="EnsemblPlants" id="TuG1812G0700000848.01.T01">
    <property type="protein sequence ID" value="TuG1812G0700000848.01.T01.cds301947"/>
    <property type="gene ID" value="TuG1812G0700000848.01"/>
</dbReference>
<keyword evidence="2" id="KW-1185">Reference proteome</keyword>
<protein>
    <submittedName>
        <fullName evidence="1">Uncharacterized protein</fullName>
    </submittedName>
</protein>